<feature type="region of interest" description="Disordered" evidence="1">
    <location>
        <begin position="52"/>
        <end position="227"/>
    </location>
</feature>
<protein>
    <submittedName>
        <fullName evidence="2">Uncharacterized protein</fullName>
    </submittedName>
</protein>
<dbReference type="EMBL" id="BTSY01000004">
    <property type="protein sequence ID" value="GMT25448.1"/>
    <property type="molecule type" value="Genomic_DNA"/>
</dbReference>
<dbReference type="AlphaFoldDB" id="A0AAV5W416"/>
<feature type="non-terminal residue" evidence="2">
    <location>
        <position position="1"/>
    </location>
</feature>
<feature type="compositionally biased region" description="Basic residues" evidence="1">
    <location>
        <begin position="97"/>
        <end position="106"/>
    </location>
</feature>
<name>A0AAV5W416_9BILA</name>
<evidence type="ECO:0000256" key="1">
    <source>
        <dbReference type="SAM" id="MobiDB-lite"/>
    </source>
</evidence>
<reference evidence="2" key="1">
    <citation type="submission" date="2023-10" db="EMBL/GenBank/DDBJ databases">
        <title>Genome assembly of Pristionchus species.</title>
        <authorList>
            <person name="Yoshida K."/>
            <person name="Sommer R.J."/>
        </authorList>
    </citation>
    <scope>NUCLEOTIDE SEQUENCE</scope>
    <source>
        <strain evidence="2">RS5133</strain>
    </source>
</reference>
<dbReference type="Proteomes" id="UP001432322">
    <property type="component" value="Unassembled WGS sequence"/>
</dbReference>
<comment type="caution">
    <text evidence="2">The sequence shown here is derived from an EMBL/GenBank/DDBJ whole genome shotgun (WGS) entry which is preliminary data.</text>
</comment>
<accession>A0AAV5W416</accession>
<sequence length="227" mass="25638">GTFPMRRNDGYSPHKDVRRSARSCSTVYKSLGENKLGVSDAQMRELLAAANQLADQQRHQTLSHDRSSRYPTRSRSHFTSGHPDSTEDDEEDERPKRATRSTRRNSHVMFEEDDEASRDAPDDKSPTPKGSRPPKRRRVMMESDDDEPNSGRPKEDEPEGTGMYDRLKSRHKESTPSNQKPSLSAHTSPSNTRSSRSERRARAAEEAETAAAIEAVAVAEEEEEEEE</sequence>
<feature type="non-terminal residue" evidence="2">
    <location>
        <position position="227"/>
    </location>
</feature>
<feature type="compositionally biased region" description="Low complexity" evidence="1">
    <location>
        <begin position="209"/>
        <end position="218"/>
    </location>
</feature>
<feature type="region of interest" description="Disordered" evidence="1">
    <location>
        <begin position="1"/>
        <end position="23"/>
    </location>
</feature>
<gene>
    <name evidence="2" type="ORF">PFISCL1PPCAC_16745</name>
</gene>
<organism evidence="2 3">
    <name type="scientific">Pristionchus fissidentatus</name>
    <dbReference type="NCBI Taxonomy" id="1538716"/>
    <lineage>
        <taxon>Eukaryota</taxon>
        <taxon>Metazoa</taxon>
        <taxon>Ecdysozoa</taxon>
        <taxon>Nematoda</taxon>
        <taxon>Chromadorea</taxon>
        <taxon>Rhabditida</taxon>
        <taxon>Rhabditina</taxon>
        <taxon>Diplogasteromorpha</taxon>
        <taxon>Diplogasteroidea</taxon>
        <taxon>Neodiplogasteridae</taxon>
        <taxon>Pristionchus</taxon>
    </lineage>
</organism>
<feature type="compositionally biased region" description="Basic and acidic residues" evidence="1">
    <location>
        <begin position="117"/>
        <end position="126"/>
    </location>
</feature>
<feature type="compositionally biased region" description="Basic and acidic residues" evidence="1">
    <location>
        <begin position="195"/>
        <end position="205"/>
    </location>
</feature>
<feature type="compositionally biased region" description="Basic and acidic residues" evidence="1">
    <location>
        <begin position="1"/>
        <end position="19"/>
    </location>
</feature>
<evidence type="ECO:0000313" key="3">
    <source>
        <dbReference type="Proteomes" id="UP001432322"/>
    </source>
</evidence>
<feature type="compositionally biased region" description="Polar residues" evidence="1">
    <location>
        <begin position="175"/>
        <end position="194"/>
    </location>
</feature>
<proteinExistence type="predicted"/>
<feature type="compositionally biased region" description="Polar residues" evidence="1">
    <location>
        <begin position="69"/>
        <end position="83"/>
    </location>
</feature>
<evidence type="ECO:0000313" key="2">
    <source>
        <dbReference type="EMBL" id="GMT25448.1"/>
    </source>
</evidence>
<feature type="compositionally biased region" description="Basic and acidic residues" evidence="1">
    <location>
        <begin position="56"/>
        <end position="68"/>
    </location>
</feature>
<keyword evidence="3" id="KW-1185">Reference proteome</keyword>